<sequence>MFFAVISVLVIFGSVISAFPGEYVPKSYYLIDNEGHQSEAVPIRTKRDLMRPLLRSRRGGGSGANSQASAGAHSSSGGSGGGQYPSGGGGQYPYGGGEQYGYGDYNPAIMFPDFAEFAQNFPAAFGPPSGGGGGSRAGGAHSFASSHSSSSSGGGGHGGRSPGSAGGLGGGHDVGYKGPILFSRIGEDQGTGVDVSGSAQGPRGAFSSSSSAIDSTGKIKYSVQSGKY</sequence>
<feature type="compositionally biased region" description="Gly residues" evidence="1">
    <location>
        <begin position="77"/>
        <end position="92"/>
    </location>
</feature>
<evidence type="ECO:0000256" key="1">
    <source>
        <dbReference type="SAM" id="MobiDB-lite"/>
    </source>
</evidence>
<proteinExistence type="predicted"/>
<reference evidence="3" key="1">
    <citation type="submission" date="2022-01" db="EMBL/GenBank/DDBJ databases">
        <authorList>
            <person name="King R."/>
        </authorList>
    </citation>
    <scope>NUCLEOTIDE SEQUENCE</scope>
</reference>
<feature type="compositionally biased region" description="Gly residues" evidence="1">
    <location>
        <begin position="128"/>
        <end position="137"/>
    </location>
</feature>
<evidence type="ECO:0000313" key="3">
    <source>
        <dbReference type="EMBL" id="CAH1155287.1"/>
    </source>
</evidence>
<protein>
    <submittedName>
        <fullName evidence="3">Uncharacterized protein</fullName>
    </submittedName>
</protein>
<evidence type="ECO:0000313" key="4">
    <source>
        <dbReference type="Proteomes" id="UP001153737"/>
    </source>
</evidence>
<feature type="region of interest" description="Disordered" evidence="1">
    <location>
        <begin position="126"/>
        <end position="170"/>
    </location>
</feature>
<keyword evidence="2" id="KW-0732">Signal</keyword>
<dbReference type="Proteomes" id="UP001153737">
    <property type="component" value="Chromosome 2"/>
</dbReference>
<gene>
    <name evidence="3" type="ORF">PHAECO_LOCUS6551</name>
</gene>
<keyword evidence="4" id="KW-1185">Reference proteome</keyword>
<feature type="region of interest" description="Disordered" evidence="1">
    <location>
        <begin position="187"/>
        <end position="218"/>
    </location>
</feature>
<dbReference type="EMBL" id="OU896708">
    <property type="protein sequence ID" value="CAH1155287.1"/>
    <property type="molecule type" value="Genomic_DNA"/>
</dbReference>
<feature type="compositionally biased region" description="Gly residues" evidence="1">
    <location>
        <begin position="152"/>
        <end position="170"/>
    </location>
</feature>
<name>A0A9P0DM08_PHACE</name>
<accession>A0A9P0DM08</accession>
<dbReference type="AlphaFoldDB" id="A0A9P0DM08"/>
<feature type="signal peptide" evidence="2">
    <location>
        <begin position="1"/>
        <end position="18"/>
    </location>
</feature>
<feature type="compositionally biased region" description="Low complexity" evidence="1">
    <location>
        <begin position="64"/>
        <end position="76"/>
    </location>
</feature>
<dbReference type="OrthoDB" id="6783084at2759"/>
<evidence type="ECO:0000256" key="2">
    <source>
        <dbReference type="SAM" id="SignalP"/>
    </source>
</evidence>
<feature type="region of interest" description="Disordered" evidence="1">
    <location>
        <begin position="54"/>
        <end position="92"/>
    </location>
</feature>
<feature type="compositionally biased region" description="Low complexity" evidence="1">
    <location>
        <begin position="138"/>
        <end position="151"/>
    </location>
</feature>
<feature type="chain" id="PRO_5040310086" evidence="2">
    <location>
        <begin position="19"/>
        <end position="228"/>
    </location>
</feature>
<organism evidence="3 4">
    <name type="scientific">Phaedon cochleariae</name>
    <name type="common">Mustard beetle</name>
    <dbReference type="NCBI Taxonomy" id="80249"/>
    <lineage>
        <taxon>Eukaryota</taxon>
        <taxon>Metazoa</taxon>
        <taxon>Ecdysozoa</taxon>
        <taxon>Arthropoda</taxon>
        <taxon>Hexapoda</taxon>
        <taxon>Insecta</taxon>
        <taxon>Pterygota</taxon>
        <taxon>Neoptera</taxon>
        <taxon>Endopterygota</taxon>
        <taxon>Coleoptera</taxon>
        <taxon>Polyphaga</taxon>
        <taxon>Cucujiformia</taxon>
        <taxon>Chrysomeloidea</taxon>
        <taxon>Chrysomelidae</taxon>
        <taxon>Chrysomelinae</taxon>
        <taxon>Chrysomelini</taxon>
        <taxon>Phaedon</taxon>
    </lineage>
</organism>
<reference evidence="3" key="2">
    <citation type="submission" date="2022-10" db="EMBL/GenBank/DDBJ databases">
        <authorList>
            <consortium name="ENA_rothamsted_submissions"/>
            <consortium name="culmorum"/>
            <person name="King R."/>
        </authorList>
    </citation>
    <scope>NUCLEOTIDE SEQUENCE</scope>
</reference>